<evidence type="ECO:0000313" key="1">
    <source>
        <dbReference type="EMBL" id="HIX72845.1"/>
    </source>
</evidence>
<evidence type="ECO:0008006" key="3">
    <source>
        <dbReference type="Google" id="ProtNLM"/>
    </source>
</evidence>
<dbReference type="Proteomes" id="UP000886805">
    <property type="component" value="Unassembled WGS sequence"/>
</dbReference>
<proteinExistence type="predicted"/>
<accession>A0A9D1X7E7</accession>
<reference evidence="1" key="1">
    <citation type="journal article" date="2021" name="PeerJ">
        <title>Extensive microbial diversity within the chicken gut microbiome revealed by metagenomics and culture.</title>
        <authorList>
            <person name="Gilroy R."/>
            <person name="Ravi A."/>
            <person name="Getino M."/>
            <person name="Pursley I."/>
            <person name="Horton D.L."/>
            <person name="Alikhan N.F."/>
            <person name="Baker D."/>
            <person name="Gharbi K."/>
            <person name="Hall N."/>
            <person name="Watson M."/>
            <person name="Adriaenssens E.M."/>
            <person name="Foster-Nyarko E."/>
            <person name="Jarju S."/>
            <person name="Secka A."/>
            <person name="Antonio M."/>
            <person name="Oren A."/>
            <person name="Chaudhuri R.R."/>
            <person name="La Ragione R."/>
            <person name="Hildebrand F."/>
            <person name="Pallen M.J."/>
        </authorList>
    </citation>
    <scope>NUCLEOTIDE SEQUENCE</scope>
    <source>
        <strain evidence="1">ChiSxjej3B15-1167</strain>
    </source>
</reference>
<comment type="caution">
    <text evidence="1">The sequence shown here is derived from an EMBL/GenBank/DDBJ whole genome shotgun (WGS) entry which is preliminary data.</text>
</comment>
<organism evidence="1 2">
    <name type="scientific">Candidatus Anaerobutyricum stercoripullorum</name>
    <dbReference type="NCBI Taxonomy" id="2838456"/>
    <lineage>
        <taxon>Bacteria</taxon>
        <taxon>Bacillati</taxon>
        <taxon>Bacillota</taxon>
        <taxon>Clostridia</taxon>
        <taxon>Lachnospirales</taxon>
        <taxon>Lachnospiraceae</taxon>
        <taxon>Anaerobutyricum</taxon>
    </lineage>
</organism>
<evidence type="ECO:0000313" key="2">
    <source>
        <dbReference type="Proteomes" id="UP000886805"/>
    </source>
</evidence>
<dbReference type="AlphaFoldDB" id="A0A9D1X7E7"/>
<reference evidence="1" key="2">
    <citation type="submission" date="2021-04" db="EMBL/GenBank/DDBJ databases">
        <authorList>
            <person name="Gilroy R."/>
        </authorList>
    </citation>
    <scope>NUCLEOTIDE SEQUENCE</scope>
    <source>
        <strain evidence="1">ChiSxjej3B15-1167</strain>
    </source>
</reference>
<dbReference type="Gene3D" id="3.40.50.410">
    <property type="entry name" value="von Willebrand factor, type A domain"/>
    <property type="match status" value="1"/>
</dbReference>
<sequence length="226" mass="25747">MSDRWNPEIPLDIQQQFAREKEQAFTLYLDFVVDGTASMYTIFPAVYYAAAHFLECLSKYEVYPMVGLTVIRNERQGEETEQVSFENGEFFTGEIPLFLKKLKSVQLYGGGDDGKESVHTAIAKSLEKFPFQGRNRALFVFTDAYGSNDDAEYTDNPLGQVIFFSTEEMSEEDFRFCFMQADGELDEEASPMFLDIEKLLKPMSTEFLDNIVKPLKDLMKGVSIGA</sequence>
<gene>
    <name evidence="1" type="ORF">H9849_07455</name>
</gene>
<dbReference type="SUPFAM" id="SSF53300">
    <property type="entry name" value="vWA-like"/>
    <property type="match status" value="1"/>
</dbReference>
<dbReference type="InterPro" id="IPR036465">
    <property type="entry name" value="vWFA_dom_sf"/>
</dbReference>
<dbReference type="EMBL" id="DXEQ01000221">
    <property type="protein sequence ID" value="HIX72845.1"/>
    <property type="molecule type" value="Genomic_DNA"/>
</dbReference>
<name>A0A9D1X7E7_9FIRM</name>
<protein>
    <recommendedName>
        <fullName evidence="3">VWA domain-containing protein</fullName>
    </recommendedName>
</protein>